<accession>A0ABT8QLV4</accession>
<dbReference type="PANTHER" id="PTHR17985:SF8">
    <property type="entry name" value="TRANSPORT AND GOLGI ORGANIZATION PROTEIN 2 HOMOLOG"/>
    <property type="match status" value="1"/>
</dbReference>
<dbReference type="RefSeq" id="WP_252467733.1">
    <property type="nucleotide sequence ID" value="NZ_JAMHFY010000003.1"/>
</dbReference>
<dbReference type="InterPro" id="IPR008551">
    <property type="entry name" value="TANGO2"/>
</dbReference>
<evidence type="ECO:0000313" key="2">
    <source>
        <dbReference type="Proteomes" id="UP001176021"/>
    </source>
</evidence>
<dbReference type="Pfam" id="PF05742">
    <property type="entry name" value="TANGO2"/>
    <property type="match status" value="1"/>
</dbReference>
<keyword evidence="2" id="KW-1185">Reference proteome</keyword>
<protein>
    <submittedName>
        <fullName evidence="1">NRDE family protein</fullName>
    </submittedName>
</protein>
<dbReference type="Proteomes" id="UP001176021">
    <property type="component" value="Unassembled WGS sequence"/>
</dbReference>
<evidence type="ECO:0000313" key="1">
    <source>
        <dbReference type="EMBL" id="MDO0822281.1"/>
    </source>
</evidence>
<dbReference type="EMBL" id="JAMJEV010000004">
    <property type="protein sequence ID" value="MDO0822281.1"/>
    <property type="molecule type" value="Genomic_DNA"/>
</dbReference>
<proteinExistence type="predicted"/>
<organism evidence="1 2">
    <name type="scientific">Desulfosporosinus nitroreducens</name>
    <dbReference type="NCBI Taxonomy" id="2018668"/>
    <lineage>
        <taxon>Bacteria</taxon>
        <taxon>Bacillati</taxon>
        <taxon>Bacillota</taxon>
        <taxon>Clostridia</taxon>
        <taxon>Eubacteriales</taxon>
        <taxon>Desulfitobacteriaceae</taxon>
        <taxon>Desulfosporosinus</taxon>
    </lineage>
</organism>
<comment type="caution">
    <text evidence="1">The sequence shown here is derived from an EMBL/GenBank/DDBJ whole genome shotgun (WGS) entry which is preliminary data.</text>
</comment>
<sequence>MCLILFAYNCHPNYRLILAANRDEYFQRPTEKAHFWESYPWVLAGRDLEMLGTWMGITSSGRFAALTNYRDPSQQLTNVESRGKLVSDFLCMNECPTNYLQDVVKYRELYNSFNLIAGDSSCLVYYSKQTSELKELKPGIYGLSNHLIDTPWPKVLKGKQALANYIENKTLIKAQALFEILADEEKAMDHELPNTGINYAFEKQLSSIFIKGMDYGTRSSTVLLIDRSNHVTFTEKSFSPGQKNSIEVSHEFKII</sequence>
<name>A0ABT8QLV4_9FIRM</name>
<reference evidence="1" key="1">
    <citation type="submission" date="2022-05" db="EMBL/GenBank/DDBJ databases">
        <title>Expanded diversity of anoxic marine methylotrophy in a Black Sea sulfate reducing microorganism.</title>
        <authorList>
            <person name="Fischer P.Q."/>
            <person name="Stams A.J.M."/>
            <person name="Villanueva L."/>
            <person name="Sousa D.Z."/>
        </authorList>
    </citation>
    <scope>NUCLEOTIDE SEQUENCE</scope>
    <source>
        <strain evidence="1">P130</strain>
    </source>
</reference>
<dbReference type="PANTHER" id="PTHR17985">
    <property type="entry name" value="SER/THR-RICH PROTEIN T10 IN DGCR REGION"/>
    <property type="match status" value="1"/>
</dbReference>
<gene>
    <name evidence="1" type="ORF">M8H41_05355</name>
</gene>